<organism evidence="2 3">
    <name type="scientific">Araneus ventricosus</name>
    <name type="common">Orbweaver spider</name>
    <name type="synonym">Epeira ventricosa</name>
    <dbReference type="NCBI Taxonomy" id="182803"/>
    <lineage>
        <taxon>Eukaryota</taxon>
        <taxon>Metazoa</taxon>
        <taxon>Ecdysozoa</taxon>
        <taxon>Arthropoda</taxon>
        <taxon>Chelicerata</taxon>
        <taxon>Arachnida</taxon>
        <taxon>Araneae</taxon>
        <taxon>Araneomorphae</taxon>
        <taxon>Entelegynae</taxon>
        <taxon>Araneoidea</taxon>
        <taxon>Araneidae</taxon>
        <taxon>Araneus</taxon>
    </lineage>
</organism>
<dbReference type="AlphaFoldDB" id="A0A4Y2TR20"/>
<accession>A0A4Y2TR20</accession>
<evidence type="ECO:0000313" key="2">
    <source>
        <dbReference type="EMBL" id="GBO03085.1"/>
    </source>
</evidence>
<feature type="region of interest" description="Disordered" evidence="1">
    <location>
        <begin position="60"/>
        <end position="168"/>
    </location>
</feature>
<dbReference type="EMBL" id="BGPR01030512">
    <property type="protein sequence ID" value="GBO03085.1"/>
    <property type="molecule type" value="Genomic_DNA"/>
</dbReference>
<protein>
    <submittedName>
        <fullName evidence="2">Uncharacterized protein</fullName>
    </submittedName>
</protein>
<feature type="non-terminal residue" evidence="2">
    <location>
        <position position="168"/>
    </location>
</feature>
<evidence type="ECO:0000313" key="3">
    <source>
        <dbReference type="Proteomes" id="UP000499080"/>
    </source>
</evidence>
<name>A0A4Y2TR20_ARAVE</name>
<sequence length="168" mass="18333">MKFDDDDEELIIANHYQLPVKRGEAKSLFDFINFWQPHVLGIAHRGGRLQVREHRDCGLLHPEQDETGREGERHRSLAGRQVDNPAEKRPGGFRFDAGHSDSPAGPGPVLRLAVVQPSGHRPGGGERRAGPGIQGGRRQQAAHSDGSDTRAARRGRPAGGRGRVRPAA</sequence>
<reference evidence="2 3" key="1">
    <citation type="journal article" date="2019" name="Sci. Rep.">
        <title>Orb-weaving spider Araneus ventricosus genome elucidates the spidroin gene catalogue.</title>
        <authorList>
            <person name="Kono N."/>
            <person name="Nakamura H."/>
            <person name="Ohtoshi R."/>
            <person name="Moran D.A.P."/>
            <person name="Shinohara A."/>
            <person name="Yoshida Y."/>
            <person name="Fujiwara M."/>
            <person name="Mori M."/>
            <person name="Tomita M."/>
            <person name="Arakawa K."/>
        </authorList>
    </citation>
    <scope>NUCLEOTIDE SEQUENCE [LARGE SCALE GENOMIC DNA]</scope>
</reference>
<dbReference type="Proteomes" id="UP000499080">
    <property type="component" value="Unassembled WGS sequence"/>
</dbReference>
<evidence type="ECO:0000256" key="1">
    <source>
        <dbReference type="SAM" id="MobiDB-lite"/>
    </source>
</evidence>
<feature type="compositionally biased region" description="Basic and acidic residues" evidence="1">
    <location>
        <begin position="60"/>
        <end position="75"/>
    </location>
</feature>
<proteinExistence type="predicted"/>
<gene>
    <name evidence="2" type="ORF">AVEN_91431_1</name>
</gene>
<comment type="caution">
    <text evidence="2">The sequence shown here is derived from an EMBL/GenBank/DDBJ whole genome shotgun (WGS) entry which is preliminary data.</text>
</comment>
<keyword evidence="3" id="KW-1185">Reference proteome</keyword>